<gene>
    <name evidence="1" type="ORF">HMI49_04415</name>
</gene>
<accession>A0A7Y4KEZ7</accession>
<evidence type="ECO:0000313" key="1">
    <source>
        <dbReference type="EMBL" id="NOK32442.1"/>
    </source>
</evidence>
<evidence type="ECO:0000313" key="2">
    <source>
        <dbReference type="Proteomes" id="UP000563426"/>
    </source>
</evidence>
<dbReference type="EMBL" id="JABFJV010000013">
    <property type="protein sequence ID" value="NOK32442.1"/>
    <property type="molecule type" value="Genomic_DNA"/>
</dbReference>
<dbReference type="AlphaFoldDB" id="A0A7Y4KEZ7"/>
<proteinExistence type="predicted"/>
<dbReference type="RefSeq" id="WP_171433132.1">
    <property type="nucleotide sequence ID" value="NZ_JABFJV010000013.1"/>
</dbReference>
<protein>
    <submittedName>
        <fullName evidence="1">Uncharacterized protein</fullName>
    </submittedName>
</protein>
<keyword evidence="2" id="KW-1185">Reference proteome</keyword>
<sequence>MNDISSMSGIFVTKESIRSPSRDDLVVYLGVTPMHPREVVAQIKSFLERNPGTVGAICIVAPKFRHGRVEEVIACDDFVQLKARLGVEGHPCLFDRDGRINGIDDTRLTRMLRRILTKVVRARHGVLGGSGAVHYAKPSQKHTDQFIRTGNVLINSVEVEMIAWGCLHRFSENTCFVYTDTSAINFVAASVRDLLSGFSHTPATFSIDSFGSYKGLENFAGAKHDSIWLLSATTSGSLAQKIVEKQGVTSEQIVCIFSLGAPAVSAVCHLDYDDAHNPEGFPRIQSYAPDNCAFCRAGSTALWLTDEQFLVSDIAVTPYLPTRKDLPKDTLDVLNQLVSQDVFRVFYQPNQHTERSDIFLDLEPHSSLLLKTPSAVPRLAARFSRRIQQSLPAATDVIVHLDDPASKTLASTLLNYIQSRGPTPTMIAAGTLASPKFNASPETVVVVAATVASGTSVIDLSRTLRPISSVKSVSYFVLVDRGSTEEHARQTQQSVTTTEDGHRYDYHVIARLPLPDPSAATGNAWDDELDLIQRLLDSCSDDALRTTLEARRDKLDAAKAHTQRGLRDHLFWTSENGSILALSPGFVFLSADIDVSTVSQADVYSIIRCLLHSLRTKGKEGKEGKEPPLKQYPLHRKVLDVGVFYRFNDPALQAAILRAAAPAELDYSYSEMGNQSTNARLLLVRIFKDPVAPAAEFALALAVGRLRINEDDKKQVLEEVRALPTPLGAVTMAFLDAWKSR</sequence>
<dbReference type="Proteomes" id="UP000563426">
    <property type="component" value="Unassembled WGS sequence"/>
</dbReference>
<organism evidence="1 2">
    <name type="scientific">Corallococcus exercitus</name>
    <dbReference type="NCBI Taxonomy" id="2316736"/>
    <lineage>
        <taxon>Bacteria</taxon>
        <taxon>Pseudomonadati</taxon>
        <taxon>Myxococcota</taxon>
        <taxon>Myxococcia</taxon>
        <taxon>Myxococcales</taxon>
        <taxon>Cystobacterineae</taxon>
        <taxon>Myxococcaceae</taxon>
        <taxon>Corallococcus</taxon>
    </lineage>
</organism>
<comment type="caution">
    <text evidence="1">The sequence shown here is derived from an EMBL/GenBank/DDBJ whole genome shotgun (WGS) entry which is preliminary data.</text>
</comment>
<name>A0A7Y4KEZ7_9BACT</name>
<reference evidence="1 2" key="1">
    <citation type="submission" date="2020-05" db="EMBL/GenBank/DDBJ databases">
        <authorList>
            <person name="Whitworth D."/>
        </authorList>
    </citation>
    <scope>NUCLEOTIDE SEQUENCE [LARGE SCALE GENOMIC DNA]</scope>
    <source>
        <strain evidence="1 2">AB043B</strain>
    </source>
</reference>